<proteinExistence type="predicted"/>
<gene>
    <name evidence="1" type="ORF">L6164_037063</name>
</gene>
<protein>
    <submittedName>
        <fullName evidence="1">Uncharacterized protein</fullName>
    </submittedName>
</protein>
<dbReference type="Proteomes" id="UP000828941">
    <property type="component" value="Chromosome 14"/>
</dbReference>
<reference evidence="1 2" key="1">
    <citation type="journal article" date="2022" name="DNA Res.">
        <title>Chromosomal-level genome assembly of the orchid tree Bauhinia variegata (Leguminosae; Cercidoideae) supports the allotetraploid origin hypothesis of Bauhinia.</title>
        <authorList>
            <person name="Zhong Y."/>
            <person name="Chen Y."/>
            <person name="Zheng D."/>
            <person name="Pang J."/>
            <person name="Liu Y."/>
            <person name="Luo S."/>
            <person name="Meng S."/>
            <person name="Qian L."/>
            <person name="Wei D."/>
            <person name="Dai S."/>
            <person name="Zhou R."/>
        </authorList>
    </citation>
    <scope>NUCLEOTIDE SEQUENCE [LARGE SCALE GENOMIC DNA]</scope>
    <source>
        <strain evidence="1">BV-YZ2020</strain>
    </source>
</reference>
<evidence type="ECO:0000313" key="1">
    <source>
        <dbReference type="EMBL" id="KAI4297162.1"/>
    </source>
</evidence>
<accession>A0ACB9KJQ4</accession>
<name>A0ACB9KJQ4_BAUVA</name>
<evidence type="ECO:0000313" key="2">
    <source>
        <dbReference type="Proteomes" id="UP000828941"/>
    </source>
</evidence>
<organism evidence="1 2">
    <name type="scientific">Bauhinia variegata</name>
    <name type="common">Purple orchid tree</name>
    <name type="synonym">Phanera variegata</name>
    <dbReference type="NCBI Taxonomy" id="167791"/>
    <lineage>
        <taxon>Eukaryota</taxon>
        <taxon>Viridiplantae</taxon>
        <taxon>Streptophyta</taxon>
        <taxon>Embryophyta</taxon>
        <taxon>Tracheophyta</taxon>
        <taxon>Spermatophyta</taxon>
        <taxon>Magnoliopsida</taxon>
        <taxon>eudicotyledons</taxon>
        <taxon>Gunneridae</taxon>
        <taxon>Pentapetalae</taxon>
        <taxon>rosids</taxon>
        <taxon>fabids</taxon>
        <taxon>Fabales</taxon>
        <taxon>Fabaceae</taxon>
        <taxon>Cercidoideae</taxon>
        <taxon>Cercideae</taxon>
        <taxon>Bauhiniinae</taxon>
        <taxon>Bauhinia</taxon>
    </lineage>
</organism>
<sequence>MTSAASYRLKIVFVGTSKAREFPQIETITEEKLSYFLPDDSAVCFFWKRLESILYSKSKQNQTEKDDQLMSDLMSLHTYDVYASIQIGVQQMV</sequence>
<comment type="caution">
    <text evidence="1">The sequence shown here is derived from an EMBL/GenBank/DDBJ whole genome shotgun (WGS) entry which is preliminary data.</text>
</comment>
<keyword evidence="2" id="KW-1185">Reference proteome</keyword>
<dbReference type="EMBL" id="CM039439">
    <property type="protein sequence ID" value="KAI4297162.1"/>
    <property type="molecule type" value="Genomic_DNA"/>
</dbReference>